<gene>
    <name evidence="10" type="ORF">KP509_14G027700</name>
</gene>
<dbReference type="PANTHER" id="PTHR46247:SF1">
    <property type="entry name" value="CRS2-ASSOCIATED FACTOR 1, CHLOROPLASTIC"/>
    <property type="match status" value="1"/>
</dbReference>
<feature type="domain" description="CRM" evidence="9">
    <location>
        <begin position="382"/>
        <end position="478"/>
    </location>
</feature>
<comment type="caution">
    <text evidence="10">The sequence shown here is derived from an EMBL/GenBank/DDBJ whole genome shotgun (WGS) entry which is preliminary data.</text>
</comment>
<keyword evidence="5" id="KW-0508">mRNA splicing</keyword>
<organism evidence="10 11">
    <name type="scientific">Ceratopteris richardii</name>
    <name type="common">Triangle waterfern</name>
    <dbReference type="NCBI Taxonomy" id="49495"/>
    <lineage>
        <taxon>Eukaryota</taxon>
        <taxon>Viridiplantae</taxon>
        <taxon>Streptophyta</taxon>
        <taxon>Embryophyta</taxon>
        <taxon>Tracheophyta</taxon>
        <taxon>Polypodiopsida</taxon>
        <taxon>Polypodiidae</taxon>
        <taxon>Polypodiales</taxon>
        <taxon>Pteridineae</taxon>
        <taxon>Pteridaceae</taxon>
        <taxon>Parkerioideae</taxon>
        <taxon>Ceratopteris</taxon>
    </lineage>
</organism>
<evidence type="ECO:0000256" key="7">
    <source>
        <dbReference type="PROSITE-ProRule" id="PRU00626"/>
    </source>
</evidence>
<dbReference type="InterPro" id="IPR035920">
    <property type="entry name" value="YhbY-like_sf"/>
</dbReference>
<protein>
    <recommendedName>
        <fullName evidence="9">CRM domain-containing protein</fullName>
    </recommendedName>
</protein>
<dbReference type="EMBL" id="CM035419">
    <property type="protein sequence ID" value="KAH7415109.1"/>
    <property type="molecule type" value="Genomic_DNA"/>
</dbReference>
<evidence type="ECO:0000256" key="6">
    <source>
        <dbReference type="ARBA" id="ARBA00023274"/>
    </source>
</evidence>
<keyword evidence="6" id="KW-0687">Ribonucleoprotein</keyword>
<accession>A0A8T2T832</accession>
<dbReference type="GO" id="GO:0000373">
    <property type="term" value="P:Group II intron splicing"/>
    <property type="evidence" value="ECO:0007669"/>
    <property type="project" value="InterPro"/>
</dbReference>
<feature type="compositionally biased region" description="Basic and acidic residues" evidence="8">
    <location>
        <begin position="94"/>
        <end position="111"/>
    </location>
</feature>
<keyword evidence="11" id="KW-1185">Reference proteome</keyword>
<dbReference type="FunFam" id="3.30.110.60:FF:000002">
    <property type="entry name" value="CRS2-associated factor 1, chloroplastic"/>
    <property type="match status" value="1"/>
</dbReference>
<evidence type="ECO:0000259" key="9">
    <source>
        <dbReference type="PROSITE" id="PS51295"/>
    </source>
</evidence>
<evidence type="ECO:0000256" key="5">
    <source>
        <dbReference type="ARBA" id="ARBA00023187"/>
    </source>
</evidence>
<feature type="compositionally biased region" description="Basic and acidic residues" evidence="8">
    <location>
        <begin position="532"/>
        <end position="544"/>
    </location>
</feature>
<keyword evidence="2" id="KW-0677">Repeat</keyword>
<proteinExistence type="predicted"/>
<evidence type="ECO:0000256" key="1">
    <source>
        <dbReference type="ARBA" id="ARBA00022664"/>
    </source>
</evidence>
<feature type="region of interest" description="Disordered" evidence="8">
    <location>
        <begin position="60"/>
        <end position="148"/>
    </location>
</feature>
<evidence type="ECO:0000256" key="3">
    <source>
        <dbReference type="ARBA" id="ARBA00022884"/>
    </source>
</evidence>
<evidence type="ECO:0000256" key="2">
    <source>
        <dbReference type="ARBA" id="ARBA00022737"/>
    </source>
</evidence>
<keyword evidence="4" id="KW-0809">Transit peptide</keyword>
<dbReference type="SMART" id="SM01103">
    <property type="entry name" value="CRS1_YhbY"/>
    <property type="match status" value="2"/>
</dbReference>
<feature type="domain" description="CRM" evidence="9">
    <location>
        <begin position="262"/>
        <end position="360"/>
    </location>
</feature>
<feature type="compositionally biased region" description="Basic and acidic residues" evidence="8">
    <location>
        <begin position="71"/>
        <end position="87"/>
    </location>
</feature>
<dbReference type="OrthoDB" id="1911210at2759"/>
<dbReference type="InterPro" id="IPR044599">
    <property type="entry name" value="CAF1P_plant"/>
</dbReference>
<reference evidence="10" key="1">
    <citation type="submission" date="2021-08" db="EMBL/GenBank/DDBJ databases">
        <title>WGS assembly of Ceratopteris richardii.</title>
        <authorList>
            <person name="Marchant D.B."/>
            <person name="Chen G."/>
            <person name="Jenkins J."/>
            <person name="Shu S."/>
            <person name="Leebens-Mack J."/>
            <person name="Grimwood J."/>
            <person name="Schmutz J."/>
            <person name="Soltis P."/>
            <person name="Soltis D."/>
            <person name="Chen Z.-H."/>
        </authorList>
    </citation>
    <scope>NUCLEOTIDE SEQUENCE</scope>
    <source>
        <strain evidence="10">Whitten #5841</strain>
        <tissue evidence="10">Leaf</tissue>
    </source>
</reference>
<dbReference type="GO" id="GO:1990904">
    <property type="term" value="C:ribonucleoprotein complex"/>
    <property type="evidence" value="ECO:0007669"/>
    <property type="project" value="UniProtKB-KW"/>
</dbReference>
<evidence type="ECO:0000256" key="8">
    <source>
        <dbReference type="SAM" id="MobiDB-lite"/>
    </source>
</evidence>
<dbReference type="InterPro" id="IPR001890">
    <property type="entry name" value="RNA-binding_CRM"/>
</dbReference>
<feature type="region of interest" description="Disordered" evidence="8">
    <location>
        <begin position="532"/>
        <end position="555"/>
    </location>
</feature>
<dbReference type="GO" id="GO:0003723">
    <property type="term" value="F:RNA binding"/>
    <property type="evidence" value="ECO:0007669"/>
    <property type="project" value="UniProtKB-UniRule"/>
</dbReference>
<dbReference type="Gene3D" id="3.30.110.60">
    <property type="entry name" value="YhbY-like"/>
    <property type="match status" value="2"/>
</dbReference>
<evidence type="ECO:0000256" key="4">
    <source>
        <dbReference type="ARBA" id="ARBA00022946"/>
    </source>
</evidence>
<keyword evidence="3 7" id="KW-0694">RNA-binding</keyword>
<dbReference type="AlphaFoldDB" id="A0A8T2T832"/>
<dbReference type="GO" id="GO:0006397">
    <property type="term" value="P:mRNA processing"/>
    <property type="evidence" value="ECO:0007669"/>
    <property type="project" value="UniProtKB-KW"/>
</dbReference>
<dbReference type="Proteomes" id="UP000825935">
    <property type="component" value="Chromosome 14"/>
</dbReference>
<keyword evidence="1" id="KW-0507">mRNA processing</keyword>
<name>A0A8T2T832_CERRI</name>
<dbReference type="PANTHER" id="PTHR46247">
    <property type="entry name" value="CRS2-ASSOCIATED FACTOR 1, CHLOROPLASTIC"/>
    <property type="match status" value="1"/>
</dbReference>
<dbReference type="SUPFAM" id="SSF75471">
    <property type="entry name" value="YhbY-like"/>
    <property type="match status" value="2"/>
</dbReference>
<dbReference type="Pfam" id="PF01985">
    <property type="entry name" value="CRS1_YhbY"/>
    <property type="match status" value="2"/>
</dbReference>
<evidence type="ECO:0000313" key="10">
    <source>
        <dbReference type="EMBL" id="KAH7415109.1"/>
    </source>
</evidence>
<evidence type="ECO:0000313" key="11">
    <source>
        <dbReference type="Proteomes" id="UP000825935"/>
    </source>
</evidence>
<dbReference type="PROSITE" id="PS51295">
    <property type="entry name" value="CRM"/>
    <property type="match status" value="2"/>
</dbReference>
<sequence>MLGWKKLGWAAKQVLDSSLPHRQLFHTSTIPYQASNCSVFGVRKKKVFPNDVNLSFASRKSPPRALVDMSDEAKLQRPPADTHDEPKSQGAFRIRPDEAVSLKLKRPESLRRLPNSHSAEEDEDKNKKKKKKLKRGPPGPIEFEDLTSSRAAHSDLPFAFRYSYTEVPRVAPVGFQEKFSPFGPGRLDRVWDGHEALPATSLSVSTRPSKINSSSSIISENSVMNMKKSRYSFKGVKLVNPMSSSLHSRTRKMRSREEVLGEPLTANEIKELVGNASKHKTRRQINMGRDGLTHNMLIEIQEHWKRQPVVRIRCKGVCTVDMNNIVFQLEDKTGGKVIYRLGGTIYLFRGRNFRFKDRPFIPPMLWKPHAPLYPPLITDTPGDLKVHEARALRKRGLKIMPLTILSKNAYYGDLIQHVREAFGDEELVRIDCKGLNVSDYKKIGAKLRDLVPCYLLSFQKDQVILWRGRENMLDHINCSESANTEAADIHSVDHEKNIHVMNDACNKTLSGKTESELNGSDENDTVAKDIFESGHEDDSPDPRESTANLNAHTADEIDASSFSDFCWTSEEETEELDACSKSDFCRLSDEKAAWRA</sequence>